<feature type="region of interest" description="Disordered" evidence="6">
    <location>
        <begin position="236"/>
        <end position="359"/>
    </location>
</feature>
<protein>
    <recommendedName>
        <fullName evidence="7">C2H2-type domain-containing protein</fullName>
    </recommendedName>
</protein>
<comment type="caution">
    <text evidence="8">The sequence shown here is derived from an EMBL/GenBank/DDBJ whole genome shotgun (WGS) entry which is preliminary data.</text>
</comment>
<dbReference type="OrthoDB" id="3437960at2759"/>
<dbReference type="Proteomes" id="UP001148018">
    <property type="component" value="Unassembled WGS sequence"/>
</dbReference>
<feature type="region of interest" description="Disordered" evidence="6">
    <location>
        <begin position="117"/>
        <end position="222"/>
    </location>
</feature>
<feature type="domain" description="C2H2-type" evidence="7">
    <location>
        <begin position="365"/>
        <end position="392"/>
    </location>
</feature>
<evidence type="ECO:0000256" key="1">
    <source>
        <dbReference type="ARBA" id="ARBA00022723"/>
    </source>
</evidence>
<keyword evidence="4" id="KW-0862">Zinc</keyword>
<evidence type="ECO:0000259" key="7">
    <source>
        <dbReference type="PROSITE" id="PS50157"/>
    </source>
</evidence>
<dbReference type="Gene3D" id="3.30.160.60">
    <property type="entry name" value="Classic Zinc Finger"/>
    <property type="match status" value="4"/>
</dbReference>
<keyword evidence="2" id="KW-0677">Repeat</keyword>
<dbReference type="GO" id="GO:0008270">
    <property type="term" value="F:zinc ion binding"/>
    <property type="evidence" value="ECO:0007669"/>
    <property type="project" value="UniProtKB-KW"/>
</dbReference>
<evidence type="ECO:0000256" key="3">
    <source>
        <dbReference type="ARBA" id="ARBA00022771"/>
    </source>
</evidence>
<dbReference type="InterPro" id="IPR013087">
    <property type="entry name" value="Znf_C2H2_type"/>
</dbReference>
<keyword evidence="9" id="KW-1185">Reference proteome</keyword>
<feature type="domain" description="C2H2-type" evidence="7">
    <location>
        <begin position="393"/>
        <end position="420"/>
    </location>
</feature>
<name>A0A9Q0I530_9TELE</name>
<proteinExistence type="predicted"/>
<dbReference type="FunFam" id="3.30.160.60:FF:000624">
    <property type="entry name" value="zinc finger protein 697"/>
    <property type="match status" value="1"/>
</dbReference>
<dbReference type="PANTHER" id="PTHR23235:SF120">
    <property type="entry name" value="KRUPPEL-LIKE FACTOR 15"/>
    <property type="match status" value="1"/>
</dbReference>
<accession>A0A9Q0I530</accession>
<dbReference type="PROSITE" id="PS00028">
    <property type="entry name" value="ZINC_FINGER_C2H2_1"/>
    <property type="match status" value="4"/>
</dbReference>
<dbReference type="FunFam" id="3.30.160.60:FF:001049">
    <property type="entry name" value="zinc finger protein 319"/>
    <property type="match status" value="1"/>
</dbReference>
<dbReference type="AlphaFoldDB" id="A0A9Q0I530"/>
<evidence type="ECO:0000256" key="2">
    <source>
        <dbReference type="ARBA" id="ARBA00022737"/>
    </source>
</evidence>
<dbReference type="SMART" id="SM00355">
    <property type="entry name" value="ZnF_C2H2"/>
    <property type="match status" value="4"/>
</dbReference>
<dbReference type="Pfam" id="PF00096">
    <property type="entry name" value="zf-C2H2"/>
    <property type="match status" value="4"/>
</dbReference>
<reference evidence="8" key="1">
    <citation type="submission" date="2022-07" db="EMBL/GenBank/DDBJ databases">
        <title>Chromosome-level genome of Muraenolepis orangiensis.</title>
        <authorList>
            <person name="Kim J."/>
        </authorList>
    </citation>
    <scope>NUCLEOTIDE SEQUENCE</scope>
    <source>
        <strain evidence="8">KU_S4_2022</strain>
        <tissue evidence="8">Muscle</tissue>
    </source>
</reference>
<dbReference type="PANTHER" id="PTHR23235">
    <property type="entry name" value="KRUEPPEL-LIKE TRANSCRIPTION FACTOR"/>
    <property type="match status" value="1"/>
</dbReference>
<gene>
    <name evidence="8" type="ORF">NHX12_010785</name>
</gene>
<evidence type="ECO:0000313" key="8">
    <source>
        <dbReference type="EMBL" id="KAJ3587187.1"/>
    </source>
</evidence>
<evidence type="ECO:0000256" key="6">
    <source>
        <dbReference type="SAM" id="MobiDB-lite"/>
    </source>
</evidence>
<dbReference type="GO" id="GO:0000981">
    <property type="term" value="F:DNA-binding transcription factor activity, RNA polymerase II-specific"/>
    <property type="evidence" value="ECO:0007669"/>
    <property type="project" value="TreeGrafter"/>
</dbReference>
<dbReference type="PROSITE" id="PS50157">
    <property type="entry name" value="ZINC_FINGER_C2H2_2"/>
    <property type="match status" value="4"/>
</dbReference>
<dbReference type="EMBL" id="JANIIK010000116">
    <property type="protein sequence ID" value="KAJ3587187.1"/>
    <property type="molecule type" value="Genomic_DNA"/>
</dbReference>
<dbReference type="InterPro" id="IPR036236">
    <property type="entry name" value="Znf_C2H2_sf"/>
</dbReference>
<keyword evidence="3 5" id="KW-0863">Zinc-finger</keyword>
<evidence type="ECO:0000256" key="5">
    <source>
        <dbReference type="PROSITE-ProRule" id="PRU00042"/>
    </source>
</evidence>
<feature type="domain" description="C2H2-type" evidence="7">
    <location>
        <begin position="421"/>
        <end position="449"/>
    </location>
</feature>
<feature type="domain" description="C2H2-type" evidence="7">
    <location>
        <begin position="450"/>
        <end position="478"/>
    </location>
</feature>
<keyword evidence="1" id="KW-0479">Metal-binding</keyword>
<evidence type="ECO:0000313" key="9">
    <source>
        <dbReference type="Proteomes" id="UP001148018"/>
    </source>
</evidence>
<dbReference type="SUPFAM" id="SSF57667">
    <property type="entry name" value="beta-beta-alpha zinc fingers"/>
    <property type="match status" value="2"/>
</dbReference>
<sequence length="493" mass="53186">MESVRTAFHAQLATVMDSLLAAAVCEIAKIFESSLCEQQAELAHRGEEVCLLRGKLEHAERRLKVKGAGGSDAEGEPSAGEGDCYLRQQSTSGAGLAKDVSDPADGLAHSLRRLKEEATGQDTASVKHEHAGSRPAPGPVAASEGVLSAGHKRHVDPLSATQAKAKLSHWDQGSRNADPRPLQEETSPPFLSISQSGRCSPRPDPSLAQPGDWLPGLGPGRGGVAAMETLQVEGRACSGPAGGGTGTDEACFRSGLGSGETSNEEDDSSFPFLDQEPENQNSNQNQPQSQVTGQRENRQDQSGASPWRARDDRAGRGPVTQSRRAASFANRDPLRPQSNAQSHALRHPHALGHPPAPGGGSGRPYTCPYCTKCFTYPSHQRRHLLRHTGVRLHPCQFCDKSFLTPSELTVHTRTHTGERPFGCAQCGKRFARSGNLRAHQRDVHMGKRPFACTECGKRFAHRGNLRVHSHRVHQGDPYYLDDQPEPEMSANPI</sequence>
<evidence type="ECO:0000256" key="4">
    <source>
        <dbReference type="ARBA" id="ARBA00022833"/>
    </source>
</evidence>
<dbReference type="GO" id="GO:0000978">
    <property type="term" value="F:RNA polymerase II cis-regulatory region sequence-specific DNA binding"/>
    <property type="evidence" value="ECO:0007669"/>
    <property type="project" value="TreeGrafter"/>
</dbReference>
<organism evidence="8 9">
    <name type="scientific">Muraenolepis orangiensis</name>
    <name type="common">Patagonian moray cod</name>
    <dbReference type="NCBI Taxonomy" id="630683"/>
    <lineage>
        <taxon>Eukaryota</taxon>
        <taxon>Metazoa</taxon>
        <taxon>Chordata</taxon>
        <taxon>Craniata</taxon>
        <taxon>Vertebrata</taxon>
        <taxon>Euteleostomi</taxon>
        <taxon>Actinopterygii</taxon>
        <taxon>Neopterygii</taxon>
        <taxon>Teleostei</taxon>
        <taxon>Neoteleostei</taxon>
        <taxon>Acanthomorphata</taxon>
        <taxon>Zeiogadaria</taxon>
        <taxon>Gadariae</taxon>
        <taxon>Gadiformes</taxon>
        <taxon>Muraenolepidoidei</taxon>
        <taxon>Muraenolepididae</taxon>
        <taxon>Muraenolepis</taxon>
    </lineage>
</organism>
<dbReference type="FunFam" id="3.30.160.60:FF:000345">
    <property type="entry name" value="Zinc finger protein Gfi-1"/>
    <property type="match status" value="1"/>
</dbReference>
<feature type="region of interest" description="Disordered" evidence="6">
    <location>
        <begin position="63"/>
        <end position="86"/>
    </location>
</feature>
<feature type="compositionally biased region" description="Low complexity" evidence="6">
    <location>
        <begin position="278"/>
        <end position="290"/>
    </location>
</feature>